<protein>
    <submittedName>
        <fullName evidence="1">Uncharacterized protein</fullName>
    </submittedName>
</protein>
<reference evidence="1 2" key="1">
    <citation type="submission" date="2013-09" db="EMBL/GenBank/DDBJ databases">
        <title>Whole genome shotgun sequence of Vibrio proteolyticus NBRC 13287.</title>
        <authorList>
            <person name="Isaki S."/>
            <person name="Hosoyama A."/>
            <person name="Numata M."/>
            <person name="Hashimoto M."/>
            <person name="Hosoyama Y."/>
            <person name="Tsuchikane K."/>
            <person name="Noguchi M."/>
            <person name="Hirakata S."/>
            <person name="Ichikawa N."/>
            <person name="Ohji S."/>
            <person name="Yamazoe A."/>
            <person name="Fujita N."/>
        </authorList>
    </citation>
    <scope>NUCLEOTIDE SEQUENCE [LARGE SCALE GENOMIC DNA]</scope>
    <source>
        <strain evidence="1 2">NBRC 13287</strain>
    </source>
</reference>
<evidence type="ECO:0000313" key="2">
    <source>
        <dbReference type="Proteomes" id="UP000016570"/>
    </source>
</evidence>
<dbReference type="AlphaFoldDB" id="U3A274"/>
<keyword evidence="2" id="KW-1185">Reference proteome</keyword>
<proteinExistence type="predicted"/>
<organism evidence="1 2">
    <name type="scientific">Vibrio proteolyticus NBRC 13287</name>
    <dbReference type="NCBI Taxonomy" id="1219065"/>
    <lineage>
        <taxon>Bacteria</taxon>
        <taxon>Pseudomonadati</taxon>
        <taxon>Pseudomonadota</taxon>
        <taxon>Gammaproteobacteria</taxon>
        <taxon>Vibrionales</taxon>
        <taxon>Vibrionaceae</taxon>
        <taxon>Vibrio</taxon>
    </lineage>
</organism>
<gene>
    <name evidence="1" type="ORF">VPR01S_08_00250</name>
</gene>
<name>U3A274_VIBPR</name>
<dbReference type="STRING" id="1219065.VPR01S_08_00250"/>
<comment type="caution">
    <text evidence="1">The sequence shown here is derived from an EMBL/GenBank/DDBJ whole genome shotgun (WGS) entry which is preliminary data.</text>
</comment>
<dbReference type="Proteomes" id="UP000016570">
    <property type="component" value="Unassembled WGS sequence"/>
</dbReference>
<sequence length="66" mass="7381">MLGGFGPKFSFLFMEQGFKLGSVALLPLNAALCANGLTCSFDSNLKIFFVPVVAYDVEGKPWWRFW</sequence>
<evidence type="ECO:0000313" key="1">
    <source>
        <dbReference type="EMBL" id="GAD67442.1"/>
    </source>
</evidence>
<dbReference type="EMBL" id="BATJ01000008">
    <property type="protein sequence ID" value="GAD67442.1"/>
    <property type="molecule type" value="Genomic_DNA"/>
</dbReference>
<accession>U3A274</accession>